<feature type="transmembrane region" description="Helical" evidence="7">
    <location>
        <begin position="136"/>
        <end position="159"/>
    </location>
</feature>
<organism evidence="9 10">
    <name type="scientific">Sulfitobacter donghicola DSW-25 = KCTC 12864 = JCM 14565</name>
    <dbReference type="NCBI Taxonomy" id="1300350"/>
    <lineage>
        <taxon>Bacteria</taxon>
        <taxon>Pseudomonadati</taxon>
        <taxon>Pseudomonadota</taxon>
        <taxon>Alphaproteobacteria</taxon>
        <taxon>Rhodobacterales</taxon>
        <taxon>Roseobacteraceae</taxon>
        <taxon>Sulfitobacter</taxon>
    </lineage>
</organism>
<accession>A0A073IIJ0</accession>
<evidence type="ECO:0000313" key="10">
    <source>
        <dbReference type="Proteomes" id="UP000027734"/>
    </source>
</evidence>
<dbReference type="STRING" id="1300350.Z948_2945"/>
<evidence type="ECO:0000256" key="7">
    <source>
        <dbReference type="RuleBase" id="RU363032"/>
    </source>
</evidence>
<dbReference type="PROSITE" id="PS50928">
    <property type="entry name" value="ABC_TM1"/>
    <property type="match status" value="1"/>
</dbReference>
<comment type="caution">
    <text evidence="9">The sequence shown here is derived from an EMBL/GenBank/DDBJ whole genome shotgun (WGS) entry which is preliminary data.</text>
</comment>
<dbReference type="AlphaFoldDB" id="A0A073IIJ0"/>
<dbReference type="InterPro" id="IPR000515">
    <property type="entry name" value="MetI-like"/>
</dbReference>
<dbReference type="Pfam" id="PF19300">
    <property type="entry name" value="BPD_transp_1_N"/>
    <property type="match status" value="1"/>
</dbReference>
<dbReference type="SUPFAM" id="SSF161098">
    <property type="entry name" value="MetI-like"/>
    <property type="match status" value="1"/>
</dbReference>
<name>A0A073IIJ0_9RHOB</name>
<feature type="transmembrane region" description="Helical" evidence="7">
    <location>
        <begin position="171"/>
        <end position="199"/>
    </location>
</feature>
<evidence type="ECO:0000256" key="2">
    <source>
        <dbReference type="ARBA" id="ARBA00022448"/>
    </source>
</evidence>
<comment type="subcellular location">
    <subcellularLocation>
        <location evidence="1 7">Cell membrane</location>
        <topology evidence="1 7">Multi-pass membrane protein</topology>
    </subcellularLocation>
</comment>
<evidence type="ECO:0000256" key="3">
    <source>
        <dbReference type="ARBA" id="ARBA00022475"/>
    </source>
</evidence>
<evidence type="ECO:0000259" key="8">
    <source>
        <dbReference type="PROSITE" id="PS50928"/>
    </source>
</evidence>
<dbReference type="EMBL" id="JAMC01000003">
    <property type="protein sequence ID" value="KEJ89390.1"/>
    <property type="molecule type" value="Genomic_DNA"/>
</dbReference>
<feature type="transmembrane region" description="Helical" evidence="7">
    <location>
        <begin position="278"/>
        <end position="302"/>
    </location>
</feature>
<evidence type="ECO:0000313" key="9">
    <source>
        <dbReference type="EMBL" id="KEJ89390.1"/>
    </source>
</evidence>
<dbReference type="Proteomes" id="UP000027734">
    <property type="component" value="Unassembled WGS sequence"/>
</dbReference>
<dbReference type="CDD" id="cd06261">
    <property type="entry name" value="TM_PBP2"/>
    <property type="match status" value="1"/>
</dbReference>
<dbReference type="eggNOG" id="COG0601">
    <property type="taxonomic scope" value="Bacteria"/>
</dbReference>
<dbReference type="PANTHER" id="PTHR43163:SF6">
    <property type="entry name" value="DIPEPTIDE TRANSPORT SYSTEM PERMEASE PROTEIN DPPB-RELATED"/>
    <property type="match status" value="1"/>
</dbReference>
<feature type="transmembrane region" description="Helical" evidence="7">
    <location>
        <begin position="322"/>
        <end position="348"/>
    </location>
</feature>
<keyword evidence="10" id="KW-1185">Reference proteome</keyword>
<dbReference type="Pfam" id="PF00528">
    <property type="entry name" value="BPD_transp_1"/>
    <property type="match status" value="1"/>
</dbReference>
<dbReference type="GO" id="GO:0055085">
    <property type="term" value="P:transmembrane transport"/>
    <property type="evidence" value="ECO:0007669"/>
    <property type="project" value="InterPro"/>
</dbReference>
<keyword evidence="4 7" id="KW-0812">Transmembrane</keyword>
<dbReference type="PANTHER" id="PTHR43163">
    <property type="entry name" value="DIPEPTIDE TRANSPORT SYSTEM PERMEASE PROTEIN DPPB-RELATED"/>
    <property type="match status" value="1"/>
</dbReference>
<protein>
    <submittedName>
        <fullName evidence="9">ABC transporter substrate-binding protein</fullName>
    </submittedName>
</protein>
<keyword evidence="2 7" id="KW-0813">Transport</keyword>
<sequence>MLNFTIRRLVLSIPTLLFISLVIFLLLQLAPGDPMAQVPLTVPPEVKQKMREALGLGAPVHVQYLKWLYQFFVVEPMVLIDYLTSKSFLFGWLPDTQLSMELDPVTGELVQTQRVISWQTRSPVMDIVIQRMPQTLWVVGLSYVVGILIAIPIGIYSAYRHYSVFDQAGTFITMVGFSIPPFFTGPLLIVIFSVSLGWLPSIYDTTLVVDSWETFKIQLMQMIMPVMVLALQTTAQISRYMRSAMLDNLNQDYVRTARAKGLKESVVVMVHVLRNSMIPVVTVIALGMPAIFGGAIITENVFKVNGIGQLLLTALFANDLPMVMTLTFIFAILIVLFNLIADILYGVLDPRIRYD</sequence>
<evidence type="ECO:0000256" key="6">
    <source>
        <dbReference type="ARBA" id="ARBA00023136"/>
    </source>
</evidence>
<evidence type="ECO:0000256" key="1">
    <source>
        <dbReference type="ARBA" id="ARBA00004651"/>
    </source>
</evidence>
<keyword evidence="5 7" id="KW-1133">Transmembrane helix</keyword>
<keyword evidence="3" id="KW-1003">Cell membrane</keyword>
<dbReference type="InterPro" id="IPR035906">
    <property type="entry name" value="MetI-like_sf"/>
</dbReference>
<evidence type="ECO:0000256" key="5">
    <source>
        <dbReference type="ARBA" id="ARBA00022989"/>
    </source>
</evidence>
<dbReference type="GO" id="GO:0005886">
    <property type="term" value="C:plasma membrane"/>
    <property type="evidence" value="ECO:0007669"/>
    <property type="project" value="UniProtKB-SubCell"/>
</dbReference>
<proteinExistence type="inferred from homology"/>
<keyword evidence="6 7" id="KW-0472">Membrane</keyword>
<dbReference type="OrthoDB" id="9807402at2"/>
<reference evidence="9 10" key="1">
    <citation type="submission" date="2014-01" db="EMBL/GenBank/DDBJ databases">
        <title>Sulfitobacter donghicola JCM 14565 Genome Sequencing.</title>
        <authorList>
            <person name="Lai Q."/>
            <person name="Hong Z."/>
        </authorList>
    </citation>
    <scope>NUCLEOTIDE SEQUENCE [LARGE SCALE GENOMIC DNA]</scope>
    <source>
        <strain evidence="9 10">JCM 14565</strain>
    </source>
</reference>
<comment type="similarity">
    <text evidence="7">Belongs to the binding-protein-dependent transport system permease family.</text>
</comment>
<dbReference type="InterPro" id="IPR045621">
    <property type="entry name" value="BPD_transp_1_N"/>
</dbReference>
<dbReference type="RefSeq" id="WP_025060245.1">
    <property type="nucleotide sequence ID" value="NZ_JAMC01000003.1"/>
</dbReference>
<dbReference type="Gene3D" id="1.10.3720.10">
    <property type="entry name" value="MetI-like"/>
    <property type="match status" value="1"/>
</dbReference>
<feature type="domain" description="ABC transmembrane type-1" evidence="8">
    <location>
        <begin position="132"/>
        <end position="341"/>
    </location>
</feature>
<evidence type="ECO:0000256" key="4">
    <source>
        <dbReference type="ARBA" id="ARBA00022692"/>
    </source>
</evidence>
<gene>
    <name evidence="9" type="ORF">DSW25_10290</name>
</gene>